<dbReference type="EMBL" id="JATAAI010000017">
    <property type="protein sequence ID" value="KAK1739770.1"/>
    <property type="molecule type" value="Genomic_DNA"/>
</dbReference>
<feature type="region of interest" description="Disordered" evidence="1">
    <location>
        <begin position="31"/>
        <end position="64"/>
    </location>
</feature>
<keyword evidence="3" id="KW-1185">Reference proteome</keyword>
<protein>
    <submittedName>
        <fullName evidence="2">Uncharacterized protein</fullName>
    </submittedName>
</protein>
<gene>
    <name evidence="2" type="ORF">QTG54_009529</name>
</gene>
<dbReference type="AlphaFoldDB" id="A0AAD9DBJ8"/>
<sequence>MNKAYAISRLGSVVCRSRLNRSVLSCATFSSSTSDDDITVTKTQQPKRRTRRRQLSNDDNESVPSLADFMHRAKVRQQYRHFIRLAHFVDGSNTSAAAGNEGEAATGECRAALEEVRLSFQLGVKKGTDNLSKTMAFQDGERRLRQLEAMVGYSRKSTTSKDEQASAEESYEADSWINIKDEEDKRGRVGVAWPWESDNESK</sequence>
<reference evidence="2" key="1">
    <citation type="submission" date="2023-06" db="EMBL/GenBank/DDBJ databases">
        <title>Survivors Of The Sea: Transcriptome response of Skeletonema marinoi to long-term dormancy.</title>
        <authorList>
            <person name="Pinder M.I.M."/>
            <person name="Kourtchenko O."/>
            <person name="Robertson E.K."/>
            <person name="Larsson T."/>
            <person name="Maumus F."/>
            <person name="Osuna-Cruz C.M."/>
            <person name="Vancaester E."/>
            <person name="Stenow R."/>
            <person name="Vandepoele K."/>
            <person name="Ploug H."/>
            <person name="Bruchert V."/>
            <person name="Godhe A."/>
            <person name="Topel M."/>
        </authorList>
    </citation>
    <scope>NUCLEOTIDE SEQUENCE</scope>
    <source>
        <strain evidence="2">R05AC</strain>
    </source>
</reference>
<proteinExistence type="predicted"/>
<evidence type="ECO:0000313" key="2">
    <source>
        <dbReference type="EMBL" id="KAK1739770.1"/>
    </source>
</evidence>
<comment type="caution">
    <text evidence="2">The sequence shown here is derived from an EMBL/GenBank/DDBJ whole genome shotgun (WGS) entry which is preliminary data.</text>
</comment>
<organism evidence="2 3">
    <name type="scientific">Skeletonema marinoi</name>
    <dbReference type="NCBI Taxonomy" id="267567"/>
    <lineage>
        <taxon>Eukaryota</taxon>
        <taxon>Sar</taxon>
        <taxon>Stramenopiles</taxon>
        <taxon>Ochrophyta</taxon>
        <taxon>Bacillariophyta</taxon>
        <taxon>Coscinodiscophyceae</taxon>
        <taxon>Thalassiosirophycidae</taxon>
        <taxon>Thalassiosirales</taxon>
        <taxon>Skeletonemataceae</taxon>
        <taxon>Skeletonema</taxon>
        <taxon>Skeletonema marinoi-dohrnii complex</taxon>
    </lineage>
</organism>
<name>A0AAD9DBJ8_9STRA</name>
<accession>A0AAD9DBJ8</accession>
<feature type="region of interest" description="Disordered" evidence="1">
    <location>
        <begin position="155"/>
        <end position="174"/>
    </location>
</feature>
<dbReference type="Proteomes" id="UP001224775">
    <property type="component" value="Unassembled WGS sequence"/>
</dbReference>
<feature type="compositionally biased region" description="Basic residues" evidence="1">
    <location>
        <begin position="45"/>
        <end position="54"/>
    </location>
</feature>
<evidence type="ECO:0000256" key="1">
    <source>
        <dbReference type="SAM" id="MobiDB-lite"/>
    </source>
</evidence>
<evidence type="ECO:0000313" key="3">
    <source>
        <dbReference type="Proteomes" id="UP001224775"/>
    </source>
</evidence>